<gene>
    <name evidence="2" type="ORF">ODALV1_LOCUS15166</name>
</gene>
<evidence type="ECO:0000313" key="3">
    <source>
        <dbReference type="Proteomes" id="UP001642540"/>
    </source>
</evidence>
<name>A0ABP1QTK9_9HEXA</name>
<feature type="region of interest" description="Disordered" evidence="1">
    <location>
        <begin position="258"/>
        <end position="484"/>
    </location>
</feature>
<evidence type="ECO:0008006" key="4">
    <source>
        <dbReference type="Google" id="ProtNLM"/>
    </source>
</evidence>
<proteinExistence type="predicted"/>
<dbReference type="InterPro" id="IPR039161">
    <property type="entry name" value="C19orf47-like"/>
</dbReference>
<feature type="compositionally biased region" description="Low complexity" evidence="1">
    <location>
        <begin position="378"/>
        <end position="393"/>
    </location>
</feature>
<accession>A0ABP1QTK9</accession>
<sequence length="484" mass="53341">MSEVRAMWLSFFRNAGIPAGFDIKYAVIFDENRIRRDMLMDITKECLRDMGITAMGDIIAILKHAKKVYDESKEEALETVKPTSTVSKVAISDVSAKSIASSTTPKSNSTVVKKTIPTKVAGSTSSTLKSSVVARASSTKAVTSQKITSSTNVAAKSTAKPSPKPVESPINFNDDSLMKKKIIILRTDNSDSDSSTLKEEVPVQKKIRVLPEHEGKYKIKMPDGIIPRTQKLMQSRLGPGIEEPKVQNDKKPTVFQRLGESKVSSSCDTKARLNPSTSPSSVGDAGKESSRSSSVFARLGSKSASANTSQCTSSPSPRIDKVMSSTTFEIRQRVSPPSSERSLTTSAFRDERKEKTLSVIRPKSTVNVRTNRSDDSMKYSSSSSTNPTYQSSMRSDTISTKRDLTSVRARLGMNSRQRSRSRSPPIKKRIVDPIPSRRNRSPVYDRDREDEGRNPRRPTSVITAPARRTNITTKVGHTKSIRNR</sequence>
<feature type="compositionally biased region" description="Polar residues" evidence="1">
    <location>
        <begin position="262"/>
        <end position="281"/>
    </location>
</feature>
<organism evidence="2 3">
    <name type="scientific">Orchesella dallaii</name>
    <dbReference type="NCBI Taxonomy" id="48710"/>
    <lineage>
        <taxon>Eukaryota</taxon>
        <taxon>Metazoa</taxon>
        <taxon>Ecdysozoa</taxon>
        <taxon>Arthropoda</taxon>
        <taxon>Hexapoda</taxon>
        <taxon>Collembola</taxon>
        <taxon>Entomobryomorpha</taxon>
        <taxon>Entomobryoidea</taxon>
        <taxon>Orchesellidae</taxon>
        <taxon>Orchesellinae</taxon>
        <taxon>Orchesella</taxon>
    </lineage>
</organism>
<feature type="region of interest" description="Disordered" evidence="1">
    <location>
        <begin position="147"/>
        <end position="172"/>
    </location>
</feature>
<dbReference type="InterPro" id="IPR040772">
    <property type="entry name" value="C19orf47_SAM"/>
</dbReference>
<dbReference type="PANTHER" id="PTHR21359">
    <property type="entry name" value="DUF5577 DOMAIN-CONTAINING PROTEIN"/>
    <property type="match status" value="1"/>
</dbReference>
<dbReference type="EMBL" id="CAXLJM020000046">
    <property type="protein sequence ID" value="CAL8111577.1"/>
    <property type="molecule type" value="Genomic_DNA"/>
</dbReference>
<reference evidence="2 3" key="1">
    <citation type="submission" date="2024-08" db="EMBL/GenBank/DDBJ databases">
        <authorList>
            <person name="Cucini C."/>
            <person name="Frati F."/>
        </authorList>
    </citation>
    <scope>NUCLEOTIDE SEQUENCE [LARGE SCALE GENOMIC DNA]</scope>
</reference>
<comment type="caution">
    <text evidence="2">The sequence shown here is derived from an EMBL/GenBank/DDBJ whole genome shotgun (WGS) entry which is preliminary data.</text>
</comment>
<evidence type="ECO:0000256" key="1">
    <source>
        <dbReference type="SAM" id="MobiDB-lite"/>
    </source>
</evidence>
<feature type="compositionally biased region" description="Basic and acidic residues" evidence="1">
    <location>
        <begin position="443"/>
        <end position="454"/>
    </location>
</feature>
<keyword evidence="3" id="KW-1185">Reference proteome</keyword>
<protein>
    <recommendedName>
        <fullName evidence="4">DUF5577 domain-containing protein</fullName>
    </recommendedName>
</protein>
<feature type="compositionally biased region" description="Polar residues" evidence="1">
    <location>
        <begin position="323"/>
        <end position="347"/>
    </location>
</feature>
<dbReference type="InterPro" id="IPR013761">
    <property type="entry name" value="SAM/pointed_sf"/>
</dbReference>
<feature type="compositionally biased region" description="Basic residues" evidence="1">
    <location>
        <begin position="417"/>
        <end position="428"/>
    </location>
</feature>
<dbReference type="CDD" id="cd09531">
    <property type="entry name" value="SAM_CS047"/>
    <property type="match status" value="1"/>
</dbReference>
<feature type="compositionally biased region" description="Polar residues" evidence="1">
    <location>
        <begin position="302"/>
        <end position="316"/>
    </location>
</feature>
<dbReference type="Gene3D" id="1.10.150.50">
    <property type="entry name" value="Transcription Factor, Ets-1"/>
    <property type="match status" value="1"/>
</dbReference>
<dbReference type="PANTHER" id="PTHR21359:SF1">
    <property type="entry name" value="DUF5577 DOMAIN-CONTAINING PROTEIN"/>
    <property type="match status" value="1"/>
</dbReference>
<dbReference type="Pfam" id="PF18017">
    <property type="entry name" value="SAM_4"/>
    <property type="match status" value="1"/>
</dbReference>
<dbReference type="Proteomes" id="UP001642540">
    <property type="component" value="Unassembled WGS sequence"/>
</dbReference>
<evidence type="ECO:0000313" key="2">
    <source>
        <dbReference type="EMBL" id="CAL8111577.1"/>
    </source>
</evidence>
<dbReference type="SUPFAM" id="SSF47769">
    <property type="entry name" value="SAM/Pointed domain"/>
    <property type="match status" value="1"/>
</dbReference>